<sequence>MALGLDNVFEAGMKRKRGQKMASVALLPFSFLLSSCLGTGYTFVDHVTSAGESTFFKIPQSWSLFHDKAIIQDELSSATPQNISQIEQTNWANIFMGKPNAKLTKALGFESPVVVGLVRAEELSPSARDTFSLASLRTLVLQVDPLAGTPPTGLSYKVLSYNEFVRPGGFRGSQLSVDIQIGKTKSTFTQEAVVDAQTNWVYLIAMGCSVSCFKSNQPEIQSVMNSWNVKVVK</sequence>
<protein>
    <submittedName>
        <fullName evidence="1">Uncharacterized protein</fullName>
    </submittedName>
</protein>
<dbReference type="STRING" id="1121881.SAMN02745225_02104"/>
<dbReference type="OrthoDB" id="5244509at2"/>
<dbReference type="EMBL" id="FQUL01000043">
    <property type="protein sequence ID" value="SHE95797.1"/>
    <property type="molecule type" value="Genomic_DNA"/>
</dbReference>
<dbReference type="RefSeq" id="WP_072792242.1">
    <property type="nucleotide sequence ID" value="NZ_FQUL01000043.1"/>
</dbReference>
<dbReference type="Proteomes" id="UP000184295">
    <property type="component" value="Unassembled WGS sequence"/>
</dbReference>
<dbReference type="AlphaFoldDB" id="A0A1M4XQD1"/>
<name>A0A1M4XQD1_9ACTN</name>
<gene>
    <name evidence="1" type="ORF">SAMN02745225_02104</name>
</gene>
<keyword evidence="2" id="KW-1185">Reference proteome</keyword>
<organism evidence="1 2">
    <name type="scientific">Ferrithrix thermotolerans DSM 19514</name>
    <dbReference type="NCBI Taxonomy" id="1121881"/>
    <lineage>
        <taxon>Bacteria</taxon>
        <taxon>Bacillati</taxon>
        <taxon>Actinomycetota</taxon>
        <taxon>Acidimicrobiia</taxon>
        <taxon>Acidimicrobiales</taxon>
        <taxon>Acidimicrobiaceae</taxon>
        <taxon>Ferrithrix</taxon>
    </lineage>
</organism>
<accession>A0A1M4XQD1</accession>
<reference evidence="2" key="1">
    <citation type="submission" date="2016-11" db="EMBL/GenBank/DDBJ databases">
        <authorList>
            <person name="Varghese N."/>
            <person name="Submissions S."/>
        </authorList>
    </citation>
    <scope>NUCLEOTIDE SEQUENCE [LARGE SCALE GENOMIC DNA]</scope>
    <source>
        <strain evidence="2">DSM 19514</strain>
    </source>
</reference>
<proteinExistence type="predicted"/>
<evidence type="ECO:0000313" key="2">
    <source>
        <dbReference type="Proteomes" id="UP000184295"/>
    </source>
</evidence>
<evidence type="ECO:0000313" key="1">
    <source>
        <dbReference type="EMBL" id="SHE95797.1"/>
    </source>
</evidence>